<reference evidence="2 3" key="1">
    <citation type="submission" date="2018-11" db="EMBL/GenBank/DDBJ databases">
        <title>YIM 102482-1 draft genome.</title>
        <authorList>
            <person name="Li G."/>
            <person name="Jiang Y."/>
        </authorList>
    </citation>
    <scope>NUCLEOTIDE SEQUENCE [LARGE SCALE GENOMIC DNA]</scope>
    <source>
        <strain evidence="2 3">YIM 102482-1</strain>
    </source>
</reference>
<evidence type="ECO:0000313" key="2">
    <source>
        <dbReference type="EMBL" id="RRJ87927.1"/>
    </source>
</evidence>
<gene>
    <name evidence="2" type="ORF">EG850_03495</name>
</gene>
<accession>A0A3P3W0C9</accession>
<evidence type="ECO:0000256" key="1">
    <source>
        <dbReference type="SAM" id="Phobius"/>
    </source>
</evidence>
<keyword evidence="1" id="KW-1133">Transmembrane helix</keyword>
<keyword evidence="3" id="KW-1185">Reference proteome</keyword>
<feature type="transmembrane region" description="Helical" evidence="1">
    <location>
        <begin position="127"/>
        <end position="152"/>
    </location>
</feature>
<name>A0A3P3W0C9_9MICO</name>
<dbReference type="OrthoDB" id="4966104at2"/>
<feature type="transmembrane region" description="Helical" evidence="1">
    <location>
        <begin position="38"/>
        <end position="56"/>
    </location>
</feature>
<sequence length="155" mass="16591">MIIWRGWGGLALGIPGLLIAIALAIASAAKMLDGAGGIFVAVAAIIGAALAFLVGVRFNRTGPEQKLDEWTVARTEELRRIVAQAPVQLSPQFAVPTSQEEAFAQVDALVAQERLQVRPRFIDQHTLFFIPMQFAAIAVGAGFTALGIYLFMQGN</sequence>
<organism evidence="2 3">
    <name type="scientific">Gulosibacter macacae</name>
    <dbReference type="NCBI Taxonomy" id="2488791"/>
    <lineage>
        <taxon>Bacteria</taxon>
        <taxon>Bacillati</taxon>
        <taxon>Actinomycetota</taxon>
        <taxon>Actinomycetes</taxon>
        <taxon>Micrococcales</taxon>
        <taxon>Microbacteriaceae</taxon>
        <taxon>Gulosibacter</taxon>
    </lineage>
</organism>
<dbReference type="RefSeq" id="WP_124970004.1">
    <property type="nucleotide sequence ID" value="NZ_RQVS01000003.1"/>
</dbReference>
<dbReference type="Proteomes" id="UP000274391">
    <property type="component" value="Unassembled WGS sequence"/>
</dbReference>
<evidence type="ECO:0000313" key="3">
    <source>
        <dbReference type="Proteomes" id="UP000274391"/>
    </source>
</evidence>
<keyword evidence="1" id="KW-0472">Membrane</keyword>
<keyword evidence="1" id="KW-0812">Transmembrane</keyword>
<dbReference type="EMBL" id="RQVS01000003">
    <property type="protein sequence ID" value="RRJ87927.1"/>
    <property type="molecule type" value="Genomic_DNA"/>
</dbReference>
<proteinExistence type="predicted"/>
<protein>
    <submittedName>
        <fullName evidence="2">Uncharacterized protein</fullName>
    </submittedName>
</protein>
<comment type="caution">
    <text evidence="2">The sequence shown here is derived from an EMBL/GenBank/DDBJ whole genome shotgun (WGS) entry which is preliminary data.</text>
</comment>
<dbReference type="AlphaFoldDB" id="A0A3P3W0C9"/>